<organism evidence="1 2">
    <name type="scientific">Armillaria solidipes</name>
    <dbReference type="NCBI Taxonomy" id="1076256"/>
    <lineage>
        <taxon>Eukaryota</taxon>
        <taxon>Fungi</taxon>
        <taxon>Dikarya</taxon>
        <taxon>Basidiomycota</taxon>
        <taxon>Agaricomycotina</taxon>
        <taxon>Agaricomycetes</taxon>
        <taxon>Agaricomycetidae</taxon>
        <taxon>Agaricales</taxon>
        <taxon>Marasmiineae</taxon>
        <taxon>Physalacriaceae</taxon>
        <taxon>Armillaria</taxon>
    </lineage>
</organism>
<dbReference type="AlphaFoldDB" id="A0A2H3BMD6"/>
<evidence type="ECO:0000313" key="1">
    <source>
        <dbReference type="EMBL" id="PBK68132.1"/>
    </source>
</evidence>
<proteinExistence type="predicted"/>
<accession>A0A2H3BMD6</accession>
<sequence length="134" mass="14521">MSVLAGLCSGTHAGAVAVYLFFKEGYAIALIPHGANSRKALSEDINTAGRTAASFPISLYSTMDINTSLIQIHTHCQGQPIHVALYNAGYSIQNSLLQYHPRGHPSLDANECQRRIHMLKEHHMGIPIQQSLGG</sequence>
<name>A0A2H3BMD6_9AGAR</name>
<dbReference type="Proteomes" id="UP000218334">
    <property type="component" value="Unassembled WGS sequence"/>
</dbReference>
<dbReference type="STRING" id="1076256.A0A2H3BMD6"/>
<reference evidence="2" key="1">
    <citation type="journal article" date="2017" name="Nat. Ecol. Evol.">
        <title>Genome expansion and lineage-specific genetic innovations in the forest pathogenic fungi Armillaria.</title>
        <authorList>
            <person name="Sipos G."/>
            <person name="Prasanna A.N."/>
            <person name="Walter M.C."/>
            <person name="O'Connor E."/>
            <person name="Balint B."/>
            <person name="Krizsan K."/>
            <person name="Kiss B."/>
            <person name="Hess J."/>
            <person name="Varga T."/>
            <person name="Slot J."/>
            <person name="Riley R."/>
            <person name="Boka B."/>
            <person name="Rigling D."/>
            <person name="Barry K."/>
            <person name="Lee J."/>
            <person name="Mihaltcheva S."/>
            <person name="LaButti K."/>
            <person name="Lipzen A."/>
            <person name="Waldron R."/>
            <person name="Moloney N.M."/>
            <person name="Sperisen C."/>
            <person name="Kredics L."/>
            <person name="Vagvoelgyi C."/>
            <person name="Patrignani A."/>
            <person name="Fitzpatrick D."/>
            <person name="Nagy I."/>
            <person name="Doyle S."/>
            <person name="Anderson J.B."/>
            <person name="Grigoriev I.V."/>
            <person name="Gueldener U."/>
            <person name="Muensterkoetter M."/>
            <person name="Nagy L.G."/>
        </authorList>
    </citation>
    <scope>NUCLEOTIDE SEQUENCE [LARGE SCALE GENOMIC DNA]</scope>
    <source>
        <strain evidence="2">28-4</strain>
    </source>
</reference>
<dbReference type="EMBL" id="KZ293434">
    <property type="protein sequence ID" value="PBK68132.1"/>
    <property type="molecule type" value="Genomic_DNA"/>
</dbReference>
<protein>
    <submittedName>
        <fullName evidence="1">Uncharacterized protein</fullName>
    </submittedName>
</protein>
<keyword evidence="2" id="KW-1185">Reference proteome</keyword>
<gene>
    <name evidence="1" type="ORF">ARMSODRAFT_1020157</name>
</gene>
<evidence type="ECO:0000313" key="2">
    <source>
        <dbReference type="Proteomes" id="UP000218334"/>
    </source>
</evidence>